<comment type="caution">
    <text evidence="11">The sequence shown here is derived from an EMBL/GenBank/DDBJ whole genome shotgun (WGS) entry which is preliminary data.</text>
</comment>
<sequence>MLRPFVPQGTGYPILNFVGRQYAKTRVAIQRENAKKNAENNRIRMLDDESLKVNRQNTQNKILLPQQKRPKKTAANYFVQKLDQKPRSEKSILEQQKNMQKNLMDHGFIPKKQKKEHGPLDPNQVKLVNYLGKPLHKPTFSTPRPVKGEVPTLDSSAAEKVRTVFERYNEFEFRSLEALEMESKPLLNFRRHTFLRSFDNINHLPNPILPEVAIIGRSNVGKSSLVNRLLNSRKLVRVSSTPGRTQTLNYFSVSDAFHIVDMPGYGYAKAPLNMVRQWHKLVQDYIFCRTYPNVKIEEFEYYKEKPYGLLKMVYWLLDCRRDSIKQTDRRFFEFLLKKRINFCVVLTKMDKIKSAETERIVALIVNQLYELGKKITKVPQFDVLRTSSLNDTGVNVLKYKIMSDVGYLSLVMGGDDEMQLKLTPLYLSNEDLQKSKELAATYRTSATKKGEIVRTKLEQDIRMGQKREELGLVEEVEDESPVVRKSYKKDKKPIKKIKQRIGLLAQDNPYVHRTHFLDDKVNRTSSQYKSYRKVHMFNTKKGRNMTRKKRKGKRK</sequence>
<keyword evidence="7" id="KW-0342">GTP-binding</keyword>
<dbReference type="Proteomes" id="UP001431209">
    <property type="component" value="Unassembled WGS sequence"/>
</dbReference>
<evidence type="ECO:0000256" key="3">
    <source>
        <dbReference type="ARBA" id="ARBA00022618"/>
    </source>
</evidence>
<reference evidence="11 12" key="1">
    <citation type="submission" date="2024-03" db="EMBL/GenBank/DDBJ databases">
        <title>The Acrasis kona genome and developmental transcriptomes reveal deep origins of eukaryotic multicellular pathways.</title>
        <authorList>
            <person name="Sheikh S."/>
            <person name="Fu C.-J."/>
            <person name="Brown M.W."/>
            <person name="Baldauf S.L."/>
        </authorList>
    </citation>
    <scope>NUCLEOTIDE SEQUENCE [LARGE SCALE GENOMIC DNA]</scope>
    <source>
        <strain evidence="11 12">ATCC MYA-3509</strain>
    </source>
</reference>
<evidence type="ECO:0000256" key="8">
    <source>
        <dbReference type="ARBA" id="ARBA00023210"/>
    </source>
</evidence>
<dbReference type="GO" id="GO:0046872">
    <property type="term" value="F:metal ion binding"/>
    <property type="evidence" value="ECO:0007669"/>
    <property type="project" value="UniProtKB-KW"/>
</dbReference>
<name>A0AAW2YHL2_9EUKA</name>
<keyword evidence="4" id="KW-0479">Metal-binding</keyword>
<dbReference type="InterPro" id="IPR027417">
    <property type="entry name" value="P-loop_NTPase"/>
</dbReference>
<evidence type="ECO:0000256" key="7">
    <source>
        <dbReference type="ARBA" id="ARBA00023134"/>
    </source>
</evidence>
<evidence type="ECO:0000256" key="2">
    <source>
        <dbReference type="ARBA" id="ARBA00009638"/>
    </source>
</evidence>
<proteinExistence type="inferred from homology"/>
<feature type="domain" description="EngB-type G" evidence="10">
    <location>
        <begin position="208"/>
        <end position="407"/>
    </location>
</feature>
<keyword evidence="6" id="KW-0460">Magnesium</keyword>
<dbReference type="SUPFAM" id="SSF52540">
    <property type="entry name" value="P-loop containing nucleoside triphosphate hydrolases"/>
    <property type="match status" value="1"/>
</dbReference>
<dbReference type="PROSITE" id="PS51706">
    <property type="entry name" value="G_ENGB"/>
    <property type="match status" value="1"/>
</dbReference>
<evidence type="ECO:0000259" key="10">
    <source>
        <dbReference type="PROSITE" id="PS51706"/>
    </source>
</evidence>
<comment type="cofactor">
    <cofactor evidence="1">
        <name>Mg(2+)</name>
        <dbReference type="ChEBI" id="CHEBI:18420"/>
    </cofactor>
</comment>
<dbReference type="EMBL" id="JAOPGA020000118">
    <property type="protein sequence ID" value="KAL0476921.1"/>
    <property type="molecule type" value="Genomic_DNA"/>
</dbReference>
<evidence type="ECO:0000256" key="4">
    <source>
        <dbReference type="ARBA" id="ARBA00022723"/>
    </source>
</evidence>
<dbReference type="InterPro" id="IPR030393">
    <property type="entry name" value="G_ENGB_dom"/>
</dbReference>
<dbReference type="GO" id="GO:0051301">
    <property type="term" value="P:cell division"/>
    <property type="evidence" value="ECO:0007669"/>
    <property type="project" value="UniProtKB-KW"/>
</dbReference>
<dbReference type="PANTHER" id="PTHR11649:SF13">
    <property type="entry name" value="ENGB-TYPE G DOMAIN-CONTAINING PROTEIN"/>
    <property type="match status" value="1"/>
</dbReference>
<dbReference type="AlphaFoldDB" id="A0AAW2YHL2"/>
<evidence type="ECO:0000313" key="12">
    <source>
        <dbReference type="Proteomes" id="UP001431209"/>
    </source>
</evidence>
<evidence type="ECO:0000256" key="5">
    <source>
        <dbReference type="ARBA" id="ARBA00022741"/>
    </source>
</evidence>
<keyword evidence="12" id="KW-1185">Reference proteome</keyword>
<dbReference type="NCBIfam" id="TIGR03598">
    <property type="entry name" value="GTPase_YsxC"/>
    <property type="match status" value="1"/>
</dbReference>
<dbReference type="InterPro" id="IPR006073">
    <property type="entry name" value="GTP-bd"/>
</dbReference>
<dbReference type="Pfam" id="PF01926">
    <property type="entry name" value="MMR_HSR1"/>
    <property type="match status" value="1"/>
</dbReference>
<accession>A0AAW2YHL2</accession>
<keyword evidence="8" id="KW-0717">Septation</keyword>
<dbReference type="Gene3D" id="3.40.50.300">
    <property type="entry name" value="P-loop containing nucleotide triphosphate hydrolases"/>
    <property type="match status" value="1"/>
</dbReference>
<evidence type="ECO:0000313" key="11">
    <source>
        <dbReference type="EMBL" id="KAL0476921.1"/>
    </source>
</evidence>
<evidence type="ECO:0000256" key="6">
    <source>
        <dbReference type="ARBA" id="ARBA00022842"/>
    </source>
</evidence>
<evidence type="ECO:0000256" key="1">
    <source>
        <dbReference type="ARBA" id="ARBA00001946"/>
    </source>
</evidence>
<dbReference type="PANTHER" id="PTHR11649">
    <property type="entry name" value="MSS1/TRME-RELATED GTP-BINDING PROTEIN"/>
    <property type="match status" value="1"/>
</dbReference>
<comment type="similarity">
    <text evidence="2">Belongs to the TRAFAC class TrmE-Era-EngA-EngB-Septin-like GTPase superfamily. EngB GTPase family.</text>
</comment>
<gene>
    <name evidence="11" type="ORF">AKO1_006473</name>
</gene>
<dbReference type="HAMAP" id="MF_00321">
    <property type="entry name" value="GTPase_EngB"/>
    <property type="match status" value="1"/>
</dbReference>
<evidence type="ECO:0000256" key="9">
    <source>
        <dbReference type="ARBA" id="ARBA00023306"/>
    </source>
</evidence>
<organism evidence="11 12">
    <name type="scientific">Acrasis kona</name>
    <dbReference type="NCBI Taxonomy" id="1008807"/>
    <lineage>
        <taxon>Eukaryota</taxon>
        <taxon>Discoba</taxon>
        <taxon>Heterolobosea</taxon>
        <taxon>Tetramitia</taxon>
        <taxon>Eutetramitia</taxon>
        <taxon>Acrasidae</taxon>
        <taxon>Acrasis</taxon>
    </lineage>
</organism>
<dbReference type="InterPro" id="IPR019987">
    <property type="entry name" value="GTP-bd_ribosome_bio_YsxC"/>
</dbReference>
<keyword evidence="9" id="KW-0131">Cell cycle</keyword>
<keyword evidence="3" id="KW-0132">Cell division</keyword>
<dbReference type="CDD" id="cd01876">
    <property type="entry name" value="YihA_EngB"/>
    <property type="match status" value="1"/>
</dbReference>
<keyword evidence="5" id="KW-0547">Nucleotide-binding</keyword>
<dbReference type="GO" id="GO:0005525">
    <property type="term" value="F:GTP binding"/>
    <property type="evidence" value="ECO:0007669"/>
    <property type="project" value="UniProtKB-KW"/>
</dbReference>
<protein>
    <recommendedName>
        <fullName evidence="10">EngB-type G domain-containing protein</fullName>
    </recommendedName>
</protein>